<dbReference type="AlphaFoldDB" id="A0A9P6K3A1"/>
<organism evidence="3 4">
    <name type="scientific">Mortierella hygrophila</name>
    <dbReference type="NCBI Taxonomy" id="979708"/>
    <lineage>
        <taxon>Eukaryota</taxon>
        <taxon>Fungi</taxon>
        <taxon>Fungi incertae sedis</taxon>
        <taxon>Mucoromycota</taxon>
        <taxon>Mortierellomycotina</taxon>
        <taxon>Mortierellomycetes</taxon>
        <taxon>Mortierellales</taxon>
        <taxon>Mortierellaceae</taxon>
        <taxon>Mortierella</taxon>
    </lineage>
</organism>
<dbReference type="EMBL" id="JAAAXW010000083">
    <property type="protein sequence ID" value="KAF9544829.1"/>
    <property type="molecule type" value="Genomic_DNA"/>
</dbReference>
<sequence>MGVLGVVGIFGGGAALASALASVPYVQMVKYIAITVLRNPALQAAILRIIHTSVSLFVGGSVSAFVAGVQEVNSLNDGKEADKKRSDDELKAKASEIKKMKDDREALEKLIMSLVGRLDNLHEQVSVLNALESPRPNAQPPVDPAQVTPGPDDDDLDVIY</sequence>
<evidence type="ECO:0000313" key="4">
    <source>
        <dbReference type="Proteomes" id="UP000723463"/>
    </source>
</evidence>
<dbReference type="Proteomes" id="UP000723463">
    <property type="component" value="Unassembled WGS sequence"/>
</dbReference>
<evidence type="ECO:0000256" key="2">
    <source>
        <dbReference type="SAM" id="MobiDB-lite"/>
    </source>
</evidence>
<evidence type="ECO:0000256" key="1">
    <source>
        <dbReference type="SAM" id="Coils"/>
    </source>
</evidence>
<name>A0A9P6K3A1_9FUNG</name>
<feature type="compositionally biased region" description="Acidic residues" evidence="2">
    <location>
        <begin position="151"/>
        <end position="160"/>
    </location>
</feature>
<keyword evidence="1" id="KW-0175">Coiled coil</keyword>
<comment type="caution">
    <text evidence="3">The sequence shown here is derived from an EMBL/GenBank/DDBJ whole genome shotgun (WGS) entry which is preliminary data.</text>
</comment>
<proteinExistence type="predicted"/>
<protein>
    <submittedName>
        <fullName evidence="3">Uncharacterized protein</fullName>
    </submittedName>
</protein>
<evidence type="ECO:0000313" key="3">
    <source>
        <dbReference type="EMBL" id="KAF9544829.1"/>
    </source>
</evidence>
<reference evidence="3" key="1">
    <citation type="journal article" date="2020" name="Fungal Divers.">
        <title>Resolving the Mortierellaceae phylogeny through synthesis of multi-gene phylogenetics and phylogenomics.</title>
        <authorList>
            <person name="Vandepol N."/>
            <person name="Liber J."/>
            <person name="Desiro A."/>
            <person name="Na H."/>
            <person name="Kennedy M."/>
            <person name="Barry K."/>
            <person name="Grigoriev I.V."/>
            <person name="Miller A.N."/>
            <person name="O'Donnell K."/>
            <person name="Stajich J.E."/>
            <person name="Bonito G."/>
        </authorList>
    </citation>
    <scope>NUCLEOTIDE SEQUENCE</scope>
    <source>
        <strain evidence="3">NRRL 2591</strain>
    </source>
</reference>
<keyword evidence="4" id="KW-1185">Reference proteome</keyword>
<accession>A0A9P6K3A1</accession>
<gene>
    <name evidence="3" type="ORF">EC957_011650</name>
</gene>
<feature type="coiled-coil region" evidence="1">
    <location>
        <begin position="83"/>
        <end position="124"/>
    </location>
</feature>
<feature type="region of interest" description="Disordered" evidence="2">
    <location>
        <begin position="132"/>
        <end position="160"/>
    </location>
</feature>